<dbReference type="EMBL" id="MU853232">
    <property type="protein sequence ID" value="KAK4122079.1"/>
    <property type="molecule type" value="Genomic_DNA"/>
</dbReference>
<dbReference type="PANTHER" id="PTHR35870">
    <property type="entry name" value="PROTEIN, PUTATIVE (AFU_ORTHOLOGUE AFUA_5G03330)-RELATED"/>
    <property type="match status" value="1"/>
</dbReference>
<dbReference type="RefSeq" id="XP_062645850.1">
    <property type="nucleotide sequence ID" value="XM_062785756.1"/>
</dbReference>
<comment type="caution">
    <text evidence="2">The sequence shown here is derived from an EMBL/GenBank/DDBJ whole genome shotgun (WGS) entry which is preliminary data.</text>
</comment>
<proteinExistence type="predicted"/>
<dbReference type="AlphaFoldDB" id="A0AAN6Z2X5"/>
<dbReference type="Pfam" id="PF14027">
    <property type="entry name" value="Questin_oxidase"/>
    <property type="match status" value="1"/>
</dbReference>
<keyword evidence="3" id="KW-1185">Reference proteome</keyword>
<dbReference type="GeneID" id="87822522"/>
<dbReference type="Proteomes" id="UP001302602">
    <property type="component" value="Unassembled WGS sequence"/>
</dbReference>
<evidence type="ECO:0000313" key="3">
    <source>
        <dbReference type="Proteomes" id="UP001302602"/>
    </source>
</evidence>
<name>A0AAN6Z2X5_9PEZI</name>
<dbReference type="InterPro" id="IPR025337">
    <property type="entry name" value="Questin_oxidase-like"/>
</dbReference>
<organism evidence="2 3">
    <name type="scientific">Parathielavia appendiculata</name>
    <dbReference type="NCBI Taxonomy" id="2587402"/>
    <lineage>
        <taxon>Eukaryota</taxon>
        <taxon>Fungi</taxon>
        <taxon>Dikarya</taxon>
        <taxon>Ascomycota</taxon>
        <taxon>Pezizomycotina</taxon>
        <taxon>Sordariomycetes</taxon>
        <taxon>Sordariomycetidae</taxon>
        <taxon>Sordariales</taxon>
        <taxon>Chaetomiaceae</taxon>
        <taxon>Parathielavia</taxon>
    </lineage>
</organism>
<reference evidence="2" key="2">
    <citation type="submission" date="2023-05" db="EMBL/GenBank/DDBJ databases">
        <authorList>
            <consortium name="Lawrence Berkeley National Laboratory"/>
            <person name="Steindorff A."/>
            <person name="Hensen N."/>
            <person name="Bonometti L."/>
            <person name="Westerberg I."/>
            <person name="Brannstrom I.O."/>
            <person name="Guillou S."/>
            <person name="Cros-Aarteil S."/>
            <person name="Calhoun S."/>
            <person name="Haridas S."/>
            <person name="Kuo A."/>
            <person name="Mondo S."/>
            <person name="Pangilinan J."/>
            <person name="Riley R."/>
            <person name="Labutti K."/>
            <person name="Andreopoulos B."/>
            <person name="Lipzen A."/>
            <person name="Chen C."/>
            <person name="Yanf M."/>
            <person name="Daum C."/>
            <person name="Ng V."/>
            <person name="Clum A."/>
            <person name="Ohm R."/>
            <person name="Martin F."/>
            <person name="Silar P."/>
            <person name="Natvig D."/>
            <person name="Lalanne C."/>
            <person name="Gautier V."/>
            <person name="Ament-Velasquez S.L."/>
            <person name="Kruys A."/>
            <person name="Hutchinson M.I."/>
            <person name="Powell A.J."/>
            <person name="Barry K."/>
            <person name="Miller A.N."/>
            <person name="Grigoriev I.V."/>
            <person name="Debuchy R."/>
            <person name="Gladieux P."/>
            <person name="Thoren M.H."/>
            <person name="Johannesson H."/>
        </authorList>
    </citation>
    <scope>NUCLEOTIDE SEQUENCE</scope>
    <source>
        <strain evidence="2">CBS 731.68</strain>
    </source>
</reference>
<sequence>MENGHPQPDVKTIQLSPTLTPGYTHAPGLTEESAKKASELLTINHGLYHTRFNGGLHNHIVHHLLALWALGASPTEIQDMWEYNIAYQASLAPVVVDLIDLKDPVLFRKCLGRNECYYDFLRFFEDEVAEKGVPAVVKEYVFKGDELANDIFCRMFTGKPDLVHPIIHLGCALEFNQPSLVAEALAAACVHGDWPKQVLLPTEEYIRSKSPSTLPPSTSLLDILRSLRKDPVISSGVKYSDPFNKIPDGLLKRVSGKQFAPYLAQFRVDTSITSDELQSKMVEMMQTCAYMMGAAQRPGKRESIDFVLLHTVTLSVFYPAFMALGWLSDQDKARLLEATARIDAVMYAGCACPPLYPQRIIDYVPKYPEHGWADLFHRAIEYEDEGHVAKLIRALFSVENLGDPAPGSPIAKKDFIKIAHMAVDSVERAFEPDGHHLMPEAVAEAMTKRVGQGGEMVTKNQMRWVFYGGLDKAWDWVPDLKA</sequence>
<evidence type="ECO:0008006" key="4">
    <source>
        <dbReference type="Google" id="ProtNLM"/>
    </source>
</evidence>
<reference evidence="2" key="1">
    <citation type="journal article" date="2023" name="Mol. Phylogenet. Evol.">
        <title>Genome-scale phylogeny and comparative genomics of the fungal order Sordariales.</title>
        <authorList>
            <person name="Hensen N."/>
            <person name="Bonometti L."/>
            <person name="Westerberg I."/>
            <person name="Brannstrom I.O."/>
            <person name="Guillou S."/>
            <person name="Cros-Aarteil S."/>
            <person name="Calhoun S."/>
            <person name="Haridas S."/>
            <person name="Kuo A."/>
            <person name="Mondo S."/>
            <person name="Pangilinan J."/>
            <person name="Riley R."/>
            <person name="LaButti K."/>
            <person name="Andreopoulos B."/>
            <person name="Lipzen A."/>
            <person name="Chen C."/>
            <person name="Yan M."/>
            <person name="Daum C."/>
            <person name="Ng V."/>
            <person name="Clum A."/>
            <person name="Steindorff A."/>
            <person name="Ohm R.A."/>
            <person name="Martin F."/>
            <person name="Silar P."/>
            <person name="Natvig D.O."/>
            <person name="Lalanne C."/>
            <person name="Gautier V."/>
            <person name="Ament-Velasquez S.L."/>
            <person name="Kruys A."/>
            <person name="Hutchinson M.I."/>
            <person name="Powell A.J."/>
            <person name="Barry K."/>
            <person name="Miller A.N."/>
            <person name="Grigoriev I.V."/>
            <person name="Debuchy R."/>
            <person name="Gladieux P."/>
            <person name="Hiltunen Thoren M."/>
            <person name="Johannesson H."/>
        </authorList>
    </citation>
    <scope>NUCLEOTIDE SEQUENCE</scope>
    <source>
        <strain evidence="2">CBS 731.68</strain>
    </source>
</reference>
<accession>A0AAN6Z2X5</accession>
<evidence type="ECO:0000256" key="1">
    <source>
        <dbReference type="ARBA" id="ARBA00023002"/>
    </source>
</evidence>
<gene>
    <name evidence="2" type="ORF">N657DRAFT_106703</name>
</gene>
<keyword evidence="1" id="KW-0560">Oxidoreductase</keyword>
<evidence type="ECO:0000313" key="2">
    <source>
        <dbReference type="EMBL" id="KAK4122079.1"/>
    </source>
</evidence>
<dbReference type="GO" id="GO:0016491">
    <property type="term" value="F:oxidoreductase activity"/>
    <property type="evidence" value="ECO:0007669"/>
    <property type="project" value="UniProtKB-KW"/>
</dbReference>
<dbReference type="PANTHER" id="PTHR35870:SF1">
    <property type="entry name" value="PROTEIN, PUTATIVE (AFU_ORTHOLOGUE AFUA_5G03330)-RELATED"/>
    <property type="match status" value="1"/>
</dbReference>
<protein>
    <recommendedName>
        <fullName evidence="4">Oxidoreductase AflY</fullName>
    </recommendedName>
</protein>